<reference evidence="1" key="2">
    <citation type="journal article" date="2010" name="BMC Plant Biol.">
        <title>Sequencing of 6.7 Mb of the melon genome using a BAC pooling strategy.</title>
        <authorList>
            <person name="Gonzalez V.M."/>
            <person name="Benjak A."/>
            <person name="Henaff E.M."/>
            <person name="Mir G."/>
            <person name="Casacuberta J.M."/>
            <person name="Garcia-Mas J."/>
            <person name="Puigdomenech P."/>
        </authorList>
    </citation>
    <scope>NUCLEOTIDE SEQUENCE</scope>
    <source>
        <tissue evidence="1">Young leaves</tissue>
    </source>
</reference>
<reference evidence="1" key="1">
    <citation type="journal article" date="2010" name="BMC Genomics">
        <title>Generation of a BAC-based physical map of the melon genome.</title>
        <authorList>
            <person name="Gonzalez V.M."/>
            <person name="Garcia-Mas J."/>
            <person name="Arus P."/>
            <person name="Puigdomenech P."/>
        </authorList>
    </citation>
    <scope>NUCLEOTIDE SEQUENCE</scope>
    <source>
        <tissue evidence="1">Young leaves</tissue>
    </source>
</reference>
<sequence>MREKETLQSKNEREEDISEFLPSNRLVFAVRSSSFHPLSGLHFHS</sequence>
<evidence type="ECO:0000313" key="1">
    <source>
        <dbReference type="EMBL" id="ADN34156.1"/>
    </source>
</evidence>
<dbReference type="AlphaFoldDB" id="E5GCF7"/>
<protein>
    <submittedName>
        <fullName evidence="1">Uncharacterized protein</fullName>
    </submittedName>
</protein>
<name>E5GCF7_CUCME</name>
<organism evidence="1">
    <name type="scientific">Cucumis melo subsp. melo</name>
    <dbReference type="NCBI Taxonomy" id="412675"/>
    <lineage>
        <taxon>Eukaryota</taxon>
        <taxon>Viridiplantae</taxon>
        <taxon>Streptophyta</taxon>
        <taxon>Embryophyta</taxon>
        <taxon>Tracheophyta</taxon>
        <taxon>Spermatophyta</taxon>
        <taxon>Magnoliopsida</taxon>
        <taxon>eudicotyledons</taxon>
        <taxon>Gunneridae</taxon>
        <taxon>Pentapetalae</taxon>
        <taxon>rosids</taxon>
        <taxon>fabids</taxon>
        <taxon>Cucurbitales</taxon>
        <taxon>Cucurbitaceae</taxon>
        <taxon>Benincaseae</taxon>
        <taxon>Cucumis</taxon>
    </lineage>
</organism>
<proteinExistence type="predicted"/>
<accession>E5GCF7</accession>
<dbReference type="EMBL" id="HM854808">
    <property type="protein sequence ID" value="ADN34156.1"/>
    <property type="molecule type" value="Genomic_DNA"/>
</dbReference>